<dbReference type="AlphaFoldDB" id="A0A7L9U934"/>
<evidence type="ECO:0000256" key="1">
    <source>
        <dbReference type="SAM" id="SignalP"/>
    </source>
</evidence>
<dbReference type="EMBL" id="CP062941">
    <property type="protein sequence ID" value="QOL51544.1"/>
    <property type="molecule type" value="Genomic_DNA"/>
</dbReference>
<feature type="chain" id="PRO_5032594466" evidence="1">
    <location>
        <begin position="34"/>
        <end position="520"/>
    </location>
</feature>
<evidence type="ECO:0000313" key="3">
    <source>
        <dbReference type="Proteomes" id="UP000593875"/>
    </source>
</evidence>
<protein>
    <submittedName>
        <fullName evidence="2">DUF4331 domain-containing protein</fullName>
    </submittedName>
</protein>
<sequence length="520" mass="55234">MVDHAVRRPSFRELLIAASCPLLAIVAALPAQASSHREAPFITTQPKVDGTDLYAFNSYEQGRSGYVTLIANYQPLQDPFGGPNYFKMDPNALYEIHIDNNGDAKEDLTFQFRFQNVFNRISLPIGTQSVPIPLTQAGQVQGPNSPALNVNEKFTVTLIRGDRRSGQAAALARVGSGATSFDKPVDNIGTKTIPQYAAYAAQHVYEVTIPGCSVPGRVFAGQRREGFAVNLGTVFDLINAPLSVITNPSLINAAPNPLANKNVTSLAVEVHKSCLLSKTTADPVIGTWTTASIRQSQLVNANPPSGHQTTVSYGGAFVQVSRLGMPLVNEVIIGLPDKDRFNSSLPQNDGQFATYVTNPTLPRLVEIAMGLAPGSAAPRNLPRQDLVTAFLTGIANVNRPLNPTPSEMLRLNTSIPAVPFAQQNRLGIVGNVLAGGSDNAGYPNGRRPKDDVVDISLVVAMGGLCMANGNNNAFGFGAACNPSAVPLGATAFRLHDAVDQAVQPFLSGFPYLNTPLPGAQ</sequence>
<name>A0A7L9U934_9BURK</name>
<keyword evidence="3" id="KW-1185">Reference proteome</keyword>
<feature type="signal peptide" evidence="1">
    <location>
        <begin position="1"/>
        <end position="33"/>
    </location>
</feature>
<dbReference type="Pfam" id="PF14224">
    <property type="entry name" value="DUF4331"/>
    <property type="match status" value="1"/>
</dbReference>
<proteinExistence type="predicted"/>
<dbReference type="RefSeq" id="WP_193688518.1">
    <property type="nucleotide sequence ID" value="NZ_CP062941.1"/>
</dbReference>
<evidence type="ECO:0000313" key="2">
    <source>
        <dbReference type="EMBL" id="QOL51544.1"/>
    </source>
</evidence>
<keyword evidence="1" id="KW-0732">Signal</keyword>
<dbReference type="Proteomes" id="UP000593875">
    <property type="component" value="Chromosome"/>
</dbReference>
<organism evidence="2 3">
    <name type="scientific">Massilia litorea</name>
    <dbReference type="NCBI Taxonomy" id="2769491"/>
    <lineage>
        <taxon>Bacteria</taxon>
        <taxon>Pseudomonadati</taxon>
        <taxon>Pseudomonadota</taxon>
        <taxon>Betaproteobacteria</taxon>
        <taxon>Burkholderiales</taxon>
        <taxon>Oxalobacteraceae</taxon>
        <taxon>Telluria group</taxon>
        <taxon>Massilia</taxon>
    </lineage>
</organism>
<gene>
    <name evidence="2" type="ORF">LPB04_09965</name>
</gene>
<reference evidence="2 3" key="1">
    <citation type="submission" date="2020-10" db="EMBL/GenBank/DDBJ databases">
        <title>Genome sequencing of Massilia sp. LPB0304.</title>
        <authorList>
            <person name="Kim J."/>
        </authorList>
    </citation>
    <scope>NUCLEOTIDE SEQUENCE [LARGE SCALE GENOMIC DNA]</scope>
    <source>
        <strain evidence="2 3">LPB0304</strain>
    </source>
</reference>
<accession>A0A7L9U934</accession>
<dbReference type="KEGG" id="mlir:LPB04_09965"/>
<dbReference type="InterPro" id="IPR025566">
    <property type="entry name" value="DUF4331"/>
</dbReference>